<reference evidence="2 3" key="1">
    <citation type="submission" date="2020-08" db="EMBL/GenBank/DDBJ databases">
        <title>Genome sequence of Diaphorobacter ruginosibacter DSM 27467T.</title>
        <authorList>
            <person name="Hyun D.-W."/>
            <person name="Bae J.-W."/>
        </authorList>
    </citation>
    <scope>NUCLEOTIDE SEQUENCE [LARGE SCALE GENOMIC DNA]</scope>
    <source>
        <strain evidence="2 3">DSM 27467</strain>
    </source>
</reference>
<keyword evidence="1" id="KW-0472">Membrane</keyword>
<feature type="transmembrane region" description="Helical" evidence="1">
    <location>
        <begin position="64"/>
        <end position="84"/>
    </location>
</feature>
<dbReference type="RefSeq" id="WP_187597676.1">
    <property type="nucleotide sequence ID" value="NZ_CP060714.1"/>
</dbReference>
<sequence length="158" mass="16921">MTTHQQPPAGHERWQLAEVWGDTVDLKHLAGAIVIGIGISVTGYFLATRWLATIVESKQLAQAYAMLAGLAGCILAGVICARIFPPKRTVTEQDISSDPAWRAEVLAELENQPGGLGTIDDLPPAVVNELKELKLYELFAESGAAPAPSSTRARPAKH</sequence>
<dbReference type="AlphaFoldDB" id="A0A7G9RP97"/>
<gene>
    <name evidence="2" type="ORF">H9K76_00505</name>
</gene>
<accession>A0A7G9RP97</accession>
<keyword evidence="3" id="KW-1185">Reference proteome</keyword>
<dbReference type="Proteomes" id="UP000515811">
    <property type="component" value="Chromosome"/>
</dbReference>
<evidence type="ECO:0000256" key="1">
    <source>
        <dbReference type="SAM" id="Phobius"/>
    </source>
</evidence>
<protein>
    <submittedName>
        <fullName evidence="2">Uncharacterized protein</fullName>
    </submittedName>
</protein>
<keyword evidence="1" id="KW-1133">Transmembrane helix</keyword>
<proteinExistence type="predicted"/>
<name>A0A7G9RP97_9BURK</name>
<dbReference type="EMBL" id="CP060714">
    <property type="protein sequence ID" value="QNN57422.1"/>
    <property type="molecule type" value="Genomic_DNA"/>
</dbReference>
<organism evidence="2 3">
    <name type="scientific">Diaphorobacter ruginosibacter</name>
    <dbReference type="NCBI Taxonomy" id="1715720"/>
    <lineage>
        <taxon>Bacteria</taxon>
        <taxon>Pseudomonadati</taxon>
        <taxon>Pseudomonadota</taxon>
        <taxon>Betaproteobacteria</taxon>
        <taxon>Burkholderiales</taxon>
        <taxon>Comamonadaceae</taxon>
        <taxon>Diaphorobacter</taxon>
    </lineage>
</organism>
<evidence type="ECO:0000313" key="2">
    <source>
        <dbReference type="EMBL" id="QNN57422.1"/>
    </source>
</evidence>
<keyword evidence="1" id="KW-0812">Transmembrane</keyword>
<dbReference type="KEGG" id="drg:H9K76_00505"/>
<evidence type="ECO:0000313" key="3">
    <source>
        <dbReference type="Proteomes" id="UP000515811"/>
    </source>
</evidence>
<feature type="transmembrane region" description="Helical" evidence="1">
    <location>
        <begin position="29"/>
        <end position="52"/>
    </location>
</feature>